<proteinExistence type="predicted"/>
<keyword evidence="2" id="KW-1185">Reference proteome</keyword>
<reference evidence="1 2" key="1">
    <citation type="submission" date="2017-03" db="EMBL/GenBank/DDBJ databases">
        <title>WGS assembly of Porphyra umbilicalis.</title>
        <authorList>
            <person name="Brawley S.H."/>
            <person name="Blouin N.A."/>
            <person name="Ficko-Blean E."/>
            <person name="Wheeler G.L."/>
            <person name="Lohr M."/>
            <person name="Goodson H.V."/>
            <person name="Jenkins J.W."/>
            <person name="Blaby-Haas C.E."/>
            <person name="Helliwell K.E."/>
            <person name="Chan C."/>
            <person name="Marriage T."/>
            <person name="Bhattacharya D."/>
            <person name="Klein A.S."/>
            <person name="Badis Y."/>
            <person name="Brodie J."/>
            <person name="Cao Y."/>
            <person name="Collen J."/>
            <person name="Dittami S.M."/>
            <person name="Gachon C.M."/>
            <person name="Green B.R."/>
            <person name="Karpowicz S."/>
            <person name="Kim J.W."/>
            <person name="Kudahl U."/>
            <person name="Lin S."/>
            <person name="Michel G."/>
            <person name="Mittag M."/>
            <person name="Olson B.J."/>
            <person name="Pangilinan J."/>
            <person name="Peng Y."/>
            <person name="Qiu H."/>
            <person name="Shu S."/>
            <person name="Singer J.T."/>
            <person name="Smith A.G."/>
            <person name="Sprecher B.N."/>
            <person name="Wagner V."/>
            <person name="Wang W."/>
            <person name="Wang Z.-Y."/>
            <person name="Yan J."/>
            <person name="Yarish C."/>
            <person name="Zoeuner-Riek S."/>
            <person name="Zhuang Y."/>
            <person name="Zou Y."/>
            <person name="Lindquist E.A."/>
            <person name="Grimwood J."/>
            <person name="Barry K."/>
            <person name="Rokhsar D.S."/>
            <person name="Schmutz J."/>
            <person name="Stiller J.W."/>
            <person name="Grossman A.R."/>
            <person name="Prochnik S.E."/>
        </authorList>
    </citation>
    <scope>NUCLEOTIDE SEQUENCE [LARGE SCALE GENOMIC DNA]</scope>
    <source>
        <strain evidence="1">4086291</strain>
    </source>
</reference>
<gene>
    <name evidence="1" type="ORF">BU14_0686s0013</name>
</gene>
<evidence type="ECO:0000313" key="2">
    <source>
        <dbReference type="Proteomes" id="UP000218209"/>
    </source>
</evidence>
<evidence type="ECO:0000313" key="1">
    <source>
        <dbReference type="EMBL" id="OSX70711.1"/>
    </source>
</evidence>
<dbReference type="Proteomes" id="UP000218209">
    <property type="component" value="Unassembled WGS sequence"/>
</dbReference>
<sequence>MLVRRFTCAVVADLGVANRVIIAAKAARPMPLVYPSVGTAARLRPLTDVFSVKAGIPTALTACAVFLTPASVPAGLLAPDAPLSLVAYGSHRQRRVTHSSFAAEVYASLEGARAATEVAAVHALLATGEEFSLPPLDVYTDNLSVYNTLDADGVVQPKEVGAAVQELHELYYGGALATVTWLRARGQLADILTKHNRMSALADGIRTDRFNVRLGDADYLSKSSPVGSSSVAPSS</sequence>
<name>A0A1X6NQ39_PORUM</name>
<dbReference type="AlphaFoldDB" id="A0A1X6NQ39"/>
<organism evidence="1 2">
    <name type="scientific">Porphyra umbilicalis</name>
    <name type="common">Purple laver</name>
    <name type="synonym">Red alga</name>
    <dbReference type="NCBI Taxonomy" id="2786"/>
    <lineage>
        <taxon>Eukaryota</taxon>
        <taxon>Rhodophyta</taxon>
        <taxon>Bangiophyceae</taxon>
        <taxon>Bangiales</taxon>
        <taxon>Bangiaceae</taxon>
        <taxon>Porphyra</taxon>
    </lineage>
</organism>
<accession>A0A1X6NQ39</accession>
<dbReference type="OrthoDB" id="409273at2759"/>
<dbReference type="EMBL" id="KV919221">
    <property type="protein sequence ID" value="OSX70711.1"/>
    <property type="molecule type" value="Genomic_DNA"/>
</dbReference>
<protein>
    <submittedName>
        <fullName evidence="1">Uncharacterized protein</fullName>
    </submittedName>
</protein>